<feature type="compositionally biased region" description="Basic and acidic residues" evidence="1">
    <location>
        <begin position="53"/>
        <end position="63"/>
    </location>
</feature>
<proteinExistence type="predicted"/>
<dbReference type="VEuPathDB" id="TriTrypDB:ADEAN_000328300"/>
<feature type="region of interest" description="Disordered" evidence="1">
    <location>
        <begin position="53"/>
        <end position="75"/>
    </location>
</feature>
<evidence type="ECO:0000313" key="2">
    <source>
        <dbReference type="EMBL" id="CAD2215825.1"/>
    </source>
</evidence>
<sequence>MSQAVNALESEMLRFVDETATRTQVGEESVVAALATAQAALRETAQNATVSLVKREAEKRHPADEDEVGNKAAPK</sequence>
<dbReference type="AlphaFoldDB" id="A0A7G2C8Q7"/>
<name>A0A7G2C8Q7_9TRYP</name>
<gene>
    <name evidence="2" type="ORF">ADEAN_000328300</name>
</gene>
<keyword evidence="3" id="KW-1185">Reference proteome</keyword>
<organism evidence="2 3">
    <name type="scientific">Angomonas deanei</name>
    <dbReference type="NCBI Taxonomy" id="59799"/>
    <lineage>
        <taxon>Eukaryota</taxon>
        <taxon>Discoba</taxon>
        <taxon>Euglenozoa</taxon>
        <taxon>Kinetoplastea</taxon>
        <taxon>Metakinetoplastina</taxon>
        <taxon>Trypanosomatida</taxon>
        <taxon>Trypanosomatidae</taxon>
        <taxon>Strigomonadinae</taxon>
        <taxon>Angomonas</taxon>
    </lineage>
</organism>
<accession>A0A7G2C8Q7</accession>
<reference evidence="2 3" key="1">
    <citation type="submission" date="2020-08" db="EMBL/GenBank/DDBJ databases">
        <authorList>
            <person name="Newling K."/>
            <person name="Davey J."/>
            <person name="Forrester S."/>
        </authorList>
    </citation>
    <scope>NUCLEOTIDE SEQUENCE [LARGE SCALE GENOMIC DNA]</scope>
    <source>
        <strain evidence="3">Crithidia deanei Carvalho (ATCC PRA-265)</strain>
    </source>
</reference>
<evidence type="ECO:0000313" key="3">
    <source>
        <dbReference type="Proteomes" id="UP000515908"/>
    </source>
</evidence>
<dbReference type="Proteomes" id="UP000515908">
    <property type="component" value="Chromosome 05"/>
</dbReference>
<evidence type="ECO:0000256" key="1">
    <source>
        <dbReference type="SAM" id="MobiDB-lite"/>
    </source>
</evidence>
<protein>
    <submittedName>
        <fullName evidence="2">Uncharacterized protein</fullName>
    </submittedName>
</protein>
<dbReference type="EMBL" id="LR877149">
    <property type="protein sequence ID" value="CAD2215825.1"/>
    <property type="molecule type" value="Genomic_DNA"/>
</dbReference>